<dbReference type="SUPFAM" id="SSF51206">
    <property type="entry name" value="cAMP-binding domain-like"/>
    <property type="match status" value="2"/>
</dbReference>
<dbReference type="GO" id="GO:0005634">
    <property type="term" value="C:nucleus"/>
    <property type="evidence" value="ECO:0007669"/>
    <property type="project" value="TreeGrafter"/>
</dbReference>
<keyword evidence="6 9" id="KW-0547">Nucleotide-binding</keyword>
<evidence type="ECO:0000256" key="2">
    <source>
        <dbReference type="ARBA" id="ARBA00020355"/>
    </source>
</evidence>
<feature type="compositionally biased region" description="Low complexity" evidence="11">
    <location>
        <begin position="119"/>
        <end position="132"/>
    </location>
</feature>
<dbReference type="PROSITE" id="PS00888">
    <property type="entry name" value="CNMP_BINDING_1"/>
    <property type="match status" value="2"/>
</dbReference>
<dbReference type="PANTHER" id="PTHR11635:SF152">
    <property type="entry name" value="CAMP-DEPENDENT PROTEIN KINASE TYPE I REGULATORY SUBUNIT-RELATED"/>
    <property type="match status" value="1"/>
</dbReference>
<keyword evidence="3" id="KW-0597">Phosphoprotein</keyword>
<feature type="compositionally biased region" description="Basic and acidic residues" evidence="11">
    <location>
        <begin position="501"/>
        <end position="514"/>
    </location>
</feature>
<dbReference type="GO" id="GO:0009267">
    <property type="term" value="P:cellular response to starvation"/>
    <property type="evidence" value="ECO:0007669"/>
    <property type="project" value="UniProtKB-ARBA"/>
</dbReference>
<feature type="domain" description="Cyclic nucleotide-binding" evidence="12">
    <location>
        <begin position="230"/>
        <end position="359"/>
    </location>
</feature>
<evidence type="ECO:0000256" key="7">
    <source>
        <dbReference type="ARBA" id="ARBA00023149"/>
    </source>
</evidence>
<evidence type="ECO:0000313" key="14">
    <source>
        <dbReference type="Proteomes" id="UP001412239"/>
    </source>
</evidence>
<feature type="compositionally biased region" description="Low complexity" evidence="11">
    <location>
        <begin position="156"/>
        <end position="175"/>
    </location>
</feature>
<dbReference type="PROSITE" id="PS50042">
    <property type="entry name" value="CNMP_BINDING_3"/>
    <property type="match status" value="2"/>
</dbReference>
<dbReference type="EMBL" id="LN890948">
    <property type="protein sequence ID" value="CUS15362.1"/>
    <property type="molecule type" value="Genomic_DNA"/>
</dbReference>
<evidence type="ECO:0000256" key="11">
    <source>
        <dbReference type="SAM" id="MobiDB-lite"/>
    </source>
</evidence>
<keyword evidence="14" id="KW-1185">Reference proteome</keyword>
<dbReference type="GO" id="GO:0005952">
    <property type="term" value="C:cAMP-dependent protein kinase complex"/>
    <property type="evidence" value="ECO:0007669"/>
    <property type="project" value="InterPro"/>
</dbReference>
<gene>
    <name evidence="13" type="ORF">GSTUAT00000619001</name>
</gene>
<keyword evidence="7 9" id="KW-0114">cAMP</keyword>
<dbReference type="PRINTS" id="PR00103">
    <property type="entry name" value="CAMPKINASE"/>
</dbReference>
<reference evidence="13" key="1">
    <citation type="submission" date="2015-10" db="EMBL/GenBank/DDBJ databases">
        <authorList>
            <person name="Regsiter A."/>
            <person name="william w."/>
        </authorList>
    </citation>
    <scope>NUCLEOTIDE SEQUENCE</scope>
    <source>
        <strain evidence="13">Montdore</strain>
    </source>
</reference>
<feature type="compositionally biased region" description="Polar residues" evidence="11">
    <location>
        <begin position="176"/>
        <end position="190"/>
    </location>
</feature>
<evidence type="ECO:0000256" key="10">
    <source>
        <dbReference type="PIRSR" id="PIRSR000548-1"/>
    </source>
</evidence>
<dbReference type="CDD" id="cd12098">
    <property type="entry name" value="DD_R_ScPKA-like"/>
    <property type="match status" value="1"/>
</dbReference>
<evidence type="ECO:0000256" key="5">
    <source>
        <dbReference type="ARBA" id="ARBA00022737"/>
    </source>
</evidence>
<dbReference type="Pfam" id="PF00027">
    <property type="entry name" value="cNMP_binding"/>
    <property type="match status" value="2"/>
</dbReference>
<evidence type="ECO:0000313" key="13">
    <source>
        <dbReference type="EMBL" id="CUS15362.1"/>
    </source>
</evidence>
<dbReference type="InterPro" id="IPR014710">
    <property type="entry name" value="RmlC-like_jellyroll"/>
</dbReference>
<feature type="region of interest" description="Disordered" evidence="11">
    <location>
        <begin position="67"/>
        <end position="211"/>
    </location>
</feature>
<dbReference type="PROSITE" id="PS00889">
    <property type="entry name" value="CNMP_BINDING_2"/>
    <property type="match status" value="2"/>
</dbReference>
<accession>A0A292Q6D6</accession>
<feature type="binding site" evidence="10">
    <location>
        <position position="429"/>
    </location>
    <ligand>
        <name>3',5'-cyclic AMP</name>
        <dbReference type="ChEBI" id="CHEBI:58165"/>
        <label>2</label>
    </ligand>
</feature>
<sequence>MSLPGVYLDEINALNREILKSKPTDVLQFCANFFNRRLEAQRVEFLLSASNNSGFSSSNTFGAMPSSSAYGGGESHFPGSGMNLGGSPLDGSRESPFSGTIREEDEDVGQSPTTPSFRPAALGGPGLLNPNLVAPPPSPGQSLFSPRSRFAFGNDLPPHSGSSHLSPSIHLSPNSASPDFPSNYNMSRRTSVSAESLVPSSSNEEWNPPVYPKTSEQLGRLKTAVSGNFLFMHLDDDQSGQVLSALMEKPIPGKGTRVITQGDVGDFFYVVEKGSFDVYVNSAGSMLPGLDGMGKKVNSIGPGGSFGELALMYNAPRAATIISTTSHNILWALDRVTFRRILMENTFKRRRMYEAFLEEVSILSSLVPYERAKIADALEPFTFHPGEVIIQQGDPGDNFYIIESGEAEVVKQGIHEPIKRLTKGDYFGELALLNDAPRAASVRAVTRVKLATLGKDGFQRLLGPVAEIMRRNDPRLAEGVDPLSDVGNPGPSGGFDGGKGVVEEAAGRGRAVEV</sequence>
<evidence type="ECO:0000256" key="8">
    <source>
        <dbReference type="ARBA" id="ARBA00025979"/>
    </source>
</evidence>
<feature type="compositionally biased region" description="Low complexity" evidence="11">
    <location>
        <begin position="191"/>
        <end position="202"/>
    </location>
</feature>
<feature type="binding site" evidence="10">
    <location>
        <position position="308"/>
    </location>
    <ligand>
        <name>3',5'-cyclic AMP</name>
        <dbReference type="ChEBI" id="CHEBI:58165"/>
        <label>1</label>
    </ligand>
</feature>
<organism evidence="13 14">
    <name type="scientific">Tuber aestivum</name>
    <name type="common">summer truffle</name>
    <dbReference type="NCBI Taxonomy" id="59557"/>
    <lineage>
        <taxon>Eukaryota</taxon>
        <taxon>Fungi</taxon>
        <taxon>Dikarya</taxon>
        <taxon>Ascomycota</taxon>
        <taxon>Pezizomycotina</taxon>
        <taxon>Pezizomycetes</taxon>
        <taxon>Pezizales</taxon>
        <taxon>Tuberaceae</taxon>
        <taxon>Tuber</taxon>
    </lineage>
</organism>
<dbReference type="InterPro" id="IPR003117">
    <property type="entry name" value="cAMP_dep_PK_reg_su_I/II_a/b"/>
</dbReference>
<dbReference type="PANTHER" id="PTHR11635">
    <property type="entry name" value="CAMP-DEPENDENT PROTEIN KINASE REGULATORY CHAIN"/>
    <property type="match status" value="1"/>
</dbReference>
<dbReference type="SMART" id="SM00100">
    <property type="entry name" value="cNMP"/>
    <property type="match status" value="2"/>
</dbReference>
<dbReference type="InterPro" id="IPR012198">
    <property type="entry name" value="cAMP_dep_PK_reg_su"/>
</dbReference>
<evidence type="ECO:0000259" key="12">
    <source>
        <dbReference type="PROSITE" id="PS50042"/>
    </source>
</evidence>
<dbReference type="PIRSF" id="PIRSF000548">
    <property type="entry name" value="PK_regulatory"/>
    <property type="match status" value="1"/>
</dbReference>
<dbReference type="GO" id="GO:0004862">
    <property type="term" value="F:cAMP-dependent protein kinase inhibitor activity"/>
    <property type="evidence" value="ECO:0007669"/>
    <property type="project" value="TreeGrafter"/>
</dbReference>
<feature type="binding site" evidence="10">
    <location>
        <position position="317"/>
    </location>
    <ligand>
        <name>3',5'-cyclic AMP</name>
        <dbReference type="ChEBI" id="CHEBI:58165"/>
        <label>1</label>
    </ligand>
</feature>
<dbReference type="AlphaFoldDB" id="A0A292Q6D6"/>
<proteinExistence type="inferred from homology"/>
<name>A0A292Q6D6_9PEZI</name>
<dbReference type="GO" id="GO:0005829">
    <property type="term" value="C:cytosol"/>
    <property type="evidence" value="ECO:0007669"/>
    <property type="project" value="TreeGrafter"/>
</dbReference>
<dbReference type="InterPro" id="IPR018490">
    <property type="entry name" value="cNMP-bd_dom_sf"/>
</dbReference>
<feature type="compositionally biased region" description="Gly residues" evidence="11">
    <location>
        <begin position="490"/>
        <end position="500"/>
    </location>
</feature>
<dbReference type="FunFam" id="2.60.120.10:FF:000118">
    <property type="entry name" value="cAMP-dependent protein kinase regulatory subunit"/>
    <property type="match status" value="1"/>
</dbReference>
<keyword evidence="5" id="KW-0677">Repeat</keyword>
<dbReference type="Gene3D" id="2.60.120.10">
    <property type="entry name" value="Jelly Rolls"/>
    <property type="match status" value="2"/>
</dbReference>
<dbReference type="InterPro" id="IPR050503">
    <property type="entry name" value="cAMP-dep_PK_reg_su-like"/>
</dbReference>
<feature type="binding site" evidence="10">
    <location>
        <position position="438"/>
    </location>
    <ligand>
        <name>3',5'-cyclic AMP</name>
        <dbReference type="ChEBI" id="CHEBI:58165"/>
        <label>2</label>
    </ligand>
</feature>
<protein>
    <recommendedName>
        <fullName evidence="2 9">cAMP-dependent protein kinase regulatory subunit</fullName>
    </recommendedName>
</protein>
<feature type="region of interest" description="Disordered" evidence="11">
    <location>
        <begin position="477"/>
        <end position="514"/>
    </location>
</feature>
<dbReference type="Pfam" id="PF02197">
    <property type="entry name" value="RIIa"/>
    <property type="match status" value="1"/>
</dbReference>
<feature type="domain" description="Cyclic nucleotide-binding" evidence="12">
    <location>
        <begin position="362"/>
        <end position="479"/>
    </location>
</feature>
<comment type="similarity">
    <text evidence="1 9">Belongs to the cAMP-dependent kinase regulatory chain family.</text>
</comment>
<comment type="subunit">
    <text evidence="8 9">Tetramer, composed of 2 regulatory (R) and 2 catalytic (C) subunits. In the presence of cAMP it dissociates into 2 active monomeric C subunits and an R dimer.</text>
</comment>
<evidence type="ECO:0000256" key="3">
    <source>
        <dbReference type="ARBA" id="ARBA00022553"/>
    </source>
</evidence>
<evidence type="ECO:0000256" key="1">
    <source>
        <dbReference type="ARBA" id="ARBA00005753"/>
    </source>
</evidence>
<dbReference type="InterPro" id="IPR000595">
    <property type="entry name" value="cNMP-bd_dom"/>
</dbReference>
<evidence type="ECO:0000256" key="4">
    <source>
        <dbReference type="ARBA" id="ARBA00022566"/>
    </source>
</evidence>
<evidence type="ECO:0000256" key="6">
    <source>
        <dbReference type="ARBA" id="ARBA00022741"/>
    </source>
</evidence>
<dbReference type="GO" id="GO:0030552">
    <property type="term" value="F:cAMP binding"/>
    <property type="evidence" value="ECO:0007669"/>
    <property type="project" value="UniProtKB-KW"/>
</dbReference>
<dbReference type="CDD" id="cd00038">
    <property type="entry name" value="CAP_ED"/>
    <property type="match status" value="2"/>
</dbReference>
<dbReference type="FunFam" id="2.60.120.10:FF:000039">
    <property type="entry name" value="cAMP-dependent protein kinase regulatory subunit"/>
    <property type="match status" value="1"/>
</dbReference>
<dbReference type="GO" id="GO:0034236">
    <property type="term" value="F:protein kinase A catalytic subunit binding"/>
    <property type="evidence" value="ECO:0007669"/>
    <property type="project" value="TreeGrafter"/>
</dbReference>
<keyword evidence="4 9" id="KW-0116">cAMP-binding</keyword>
<evidence type="ECO:0000256" key="9">
    <source>
        <dbReference type="PIRNR" id="PIRNR000548"/>
    </source>
</evidence>
<dbReference type="SMART" id="SM00394">
    <property type="entry name" value="RIIa"/>
    <property type="match status" value="1"/>
</dbReference>
<dbReference type="InterPro" id="IPR018488">
    <property type="entry name" value="cNMP-bd_CS"/>
</dbReference>
<dbReference type="Proteomes" id="UP001412239">
    <property type="component" value="Unassembled WGS sequence"/>
</dbReference>